<protein>
    <submittedName>
        <fullName evidence="2">Gamma-glutamyltransferase</fullName>
        <ecNumber evidence="2">2.3.2.2</ecNumber>
    </submittedName>
</protein>
<evidence type="ECO:0000313" key="2">
    <source>
        <dbReference type="EMBL" id="MCB4800343.1"/>
    </source>
</evidence>
<keyword evidence="2" id="KW-0012">Acyltransferase</keyword>
<evidence type="ECO:0000313" key="3">
    <source>
        <dbReference type="Proteomes" id="UP001139199"/>
    </source>
</evidence>
<dbReference type="Proteomes" id="UP001139199">
    <property type="component" value="Unassembled WGS sequence"/>
</dbReference>
<dbReference type="RefSeq" id="WP_226544811.1">
    <property type="nucleotide sequence ID" value="NZ_JAJAPW010000040.1"/>
</dbReference>
<dbReference type="PANTHER" id="PTHR43199">
    <property type="entry name" value="GLUTATHIONE HYDROLASE"/>
    <property type="match status" value="1"/>
</dbReference>
<keyword evidence="3" id="KW-1185">Reference proteome</keyword>
<dbReference type="PANTHER" id="PTHR43199:SF1">
    <property type="entry name" value="GLUTATHIONE HYDROLASE PROENZYME"/>
    <property type="match status" value="1"/>
</dbReference>
<dbReference type="Pfam" id="PF01019">
    <property type="entry name" value="G_glu_transpept"/>
    <property type="match status" value="1"/>
</dbReference>
<organism evidence="2 3">
    <name type="scientific">Neotamlana laminarinivorans</name>
    <dbReference type="NCBI Taxonomy" id="2883124"/>
    <lineage>
        <taxon>Bacteria</taxon>
        <taxon>Pseudomonadati</taxon>
        <taxon>Bacteroidota</taxon>
        <taxon>Flavobacteriia</taxon>
        <taxon>Flavobacteriales</taxon>
        <taxon>Flavobacteriaceae</taxon>
        <taxon>Neotamlana</taxon>
    </lineage>
</organism>
<name>A0A9X1I482_9FLAO</name>
<comment type="caution">
    <text evidence="2">The sequence shown here is derived from an EMBL/GenBank/DDBJ whole genome shotgun (WGS) entry which is preliminary data.</text>
</comment>
<dbReference type="AlphaFoldDB" id="A0A9X1I482"/>
<dbReference type="GO" id="GO:0103068">
    <property type="term" value="F:leukotriene C4 gamma-glutamyl transferase activity"/>
    <property type="evidence" value="ECO:0007669"/>
    <property type="project" value="UniProtKB-EC"/>
</dbReference>
<evidence type="ECO:0000256" key="1">
    <source>
        <dbReference type="ARBA" id="ARBA00009381"/>
    </source>
</evidence>
<keyword evidence="2" id="KW-0808">Transferase</keyword>
<comment type="similarity">
    <text evidence="1">Belongs to the gamma-glutamyltransferase family.</text>
</comment>
<dbReference type="InterPro" id="IPR051792">
    <property type="entry name" value="GGT_bact"/>
</dbReference>
<sequence>IGGGGFMVYRKANGDIGSIDFREKAPMAATPNMYLDKNGNVIPDKSTLGAMAVGVPGTISGVFEIHEKLGSLPFKDIITPVIALAKNGVIVTKKQEKTIKKYQPLFSKANKDSMLFDYSWKANDTI</sequence>
<feature type="non-terminal residue" evidence="2">
    <location>
        <position position="126"/>
    </location>
</feature>
<gene>
    <name evidence="2" type="ORF">LG649_15960</name>
</gene>
<dbReference type="EC" id="2.3.2.2" evidence="2"/>
<dbReference type="InterPro" id="IPR029055">
    <property type="entry name" value="Ntn_hydrolases_N"/>
</dbReference>
<proteinExistence type="inferred from homology"/>
<feature type="non-terminal residue" evidence="2">
    <location>
        <position position="1"/>
    </location>
</feature>
<dbReference type="SUPFAM" id="SSF56235">
    <property type="entry name" value="N-terminal nucleophile aminohydrolases (Ntn hydrolases)"/>
    <property type="match status" value="1"/>
</dbReference>
<reference evidence="2" key="1">
    <citation type="submission" date="2021-10" db="EMBL/GenBank/DDBJ databases">
        <title>Tamlana sargassums sp. nov., and Tamlana laminarinivorans sp. nov., two new bacteria isolated from the brown alga.</title>
        <authorList>
            <person name="Li J."/>
        </authorList>
    </citation>
    <scope>NUCLEOTIDE SEQUENCE</scope>
    <source>
        <strain evidence="2">PT2-4</strain>
    </source>
</reference>
<dbReference type="PRINTS" id="PR01210">
    <property type="entry name" value="GGTRANSPTASE"/>
</dbReference>
<accession>A0A9X1I482</accession>
<dbReference type="EMBL" id="JAJAPW010000040">
    <property type="protein sequence ID" value="MCB4800343.1"/>
    <property type="molecule type" value="Genomic_DNA"/>
</dbReference>